<feature type="compositionally biased region" description="Low complexity" evidence="1">
    <location>
        <begin position="36"/>
        <end position="47"/>
    </location>
</feature>
<accession>A0A646KT63</accession>
<keyword evidence="4" id="KW-1185">Reference proteome</keyword>
<dbReference type="Proteomes" id="UP000419138">
    <property type="component" value="Unassembled WGS sequence"/>
</dbReference>
<feature type="region of interest" description="Disordered" evidence="1">
    <location>
        <begin position="35"/>
        <end position="71"/>
    </location>
</feature>
<gene>
    <name evidence="3" type="ORF">FF041_35850</name>
</gene>
<keyword evidence="2" id="KW-1133">Transmembrane helix</keyword>
<evidence type="ECO:0000256" key="2">
    <source>
        <dbReference type="SAM" id="Phobius"/>
    </source>
</evidence>
<dbReference type="AlphaFoldDB" id="A0A646KT63"/>
<evidence type="ECO:0000256" key="1">
    <source>
        <dbReference type="SAM" id="MobiDB-lite"/>
    </source>
</evidence>
<organism evidence="3 4">
    <name type="scientific">Streptomyces jumonjinensis</name>
    <dbReference type="NCBI Taxonomy" id="1945"/>
    <lineage>
        <taxon>Bacteria</taxon>
        <taxon>Bacillati</taxon>
        <taxon>Actinomycetota</taxon>
        <taxon>Actinomycetes</taxon>
        <taxon>Kitasatosporales</taxon>
        <taxon>Streptomycetaceae</taxon>
        <taxon>Streptomyces</taxon>
    </lineage>
</organism>
<dbReference type="RefSeq" id="WP_323393652.1">
    <property type="nucleotide sequence ID" value="NZ_JBEPDZ010000052.1"/>
</dbReference>
<keyword evidence="2" id="KW-0472">Membrane</keyword>
<reference evidence="3 4" key="1">
    <citation type="submission" date="2019-05" db="EMBL/GenBank/DDBJ databases">
        <title>Comparative genomics and metabolomics analyses of clavulanic acid producing Streptomyces species provides insight into specialized metabolism and evolution of beta-lactam biosynthetic gene clusters.</title>
        <authorList>
            <person name="Moore M.A."/>
            <person name="Cruz-Morales P."/>
            <person name="Barona Gomez F."/>
            <person name="Kapil T."/>
        </authorList>
    </citation>
    <scope>NUCLEOTIDE SEQUENCE [LARGE SCALE GENOMIC DNA]</scope>
    <source>
        <strain evidence="3 4">NRRL 5741</strain>
    </source>
</reference>
<dbReference type="EMBL" id="VCLA01000200">
    <property type="protein sequence ID" value="MQT05288.1"/>
    <property type="molecule type" value="Genomic_DNA"/>
</dbReference>
<name>A0A646KT63_STRJU</name>
<keyword evidence="2" id="KW-0812">Transmembrane</keyword>
<evidence type="ECO:0000313" key="4">
    <source>
        <dbReference type="Proteomes" id="UP000419138"/>
    </source>
</evidence>
<evidence type="ECO:0000313" key="3">
    <source>
        <dbReference type="EMBL" id="MQT05288.1"/>
    </source>
</evidence>
<sequence length="177" mass="17609">MRSASGRVRAAGAWGHLLLVVLALGVFAMHTTGHPDSGSGTAAHSTGHGSGGTAGHSASGDSGIVPADTAPVSHTVTPADIAPVSPVDTGLASHAAAPVDAHGAQGSGTAHDPDMAMDMTTLCVAVLVSWILAVLLRVALRRGTGRPATLPESALAVLRRGPPPLIPDLGRLSVLRI</sequence>
<proteinExistence type="predicted"/>
<feature type="transmembrane region" description="Helical" evidence="2">
    <location>
        <begin position="119"/>
        <end position="140"/>
    </location>
</feature>
<comment type="caution">
    <text evidence="3">The sequence shown here is derived from an EMBL/GenBank/DDBJ whole genome shotgun (WGS) entry which is preliminary data.</text>
</comment>
<protein>
    <submittedName>
        <fullName evidence="3">Uncharacterized protein</fullName>
    </submittedName>
</protein>